<evidence type="ECO:0000256" key="4">
    <source>
        <dbReference type="ARBA" id="ARBA00022525"/>
    </source>
</evidence>
<dbReference type="PANTHER" id="PTHR11319:SF35">
    <property type="entry name" value="OUTER MEMBRANE PROTEIN PMPC-RELATED"/>
    <property type="match status" value="1"/>
</dbReference>
<feature type="transmembrane region" description="Helical" evidence="11">
    <location>
        <begin position="1351"/>
        <end position="1368"/>
    </location>
</feature>
<keyword evidence="6" id="KW-0677">Repeat</keyword>
<feature type="transmembrane region" description="Helical" evidence="11">
    <location>
        <begin position="1144"/>
        <end position="1164"/>
    </location>
</feature>
<evidence type="ECO:0000313" key="13">
    <source>
        <dbReference type="EMBL" id="CBJ48832.1"/>
    </source>
</evidence>
<dbReference type="PANTHER" id="PTHR11319">
    <property type="entry name" value="G PROTEIN-COUPLED RECEPTOR-RELATED"/>
    <property type="match status" value="1"/>
</dbReference>
<gene>
    <name evidence="13" type="ORF">Esi_0049_0053</name>
</gene>
<evidence type="ECO:0000256" key="3">
    <source>
        <dbReference type="ARBA" id="ARBA00004613"/>
    </source>
</evidence>
<evidence type="ECO:0000256" key="6">
    <source>
        <dbReference type="ARBA" id="ARBA00022737"/>
    </source>
</evidence>
<keyword evidence="7 11" id="KW-0472">Membrane</keyword>
<dbReference type="OrthoDB" id="5950997at2759"/>
<dbReference type="EMBL" id="FN649739">
    <property type="protein sequence ID" value="CBJ48832.1"/>
    <property type="molecule type" value="Genomic_DNA"/>
</dbReference>
<dbReference type="Pfam" id="PF02415">
    <property type="entry name" value="Chlam_PMP"/>
    <property type="match status" value="1"/>
</dbReference>
<name>D7G2X5_ECTSI</name>
<keyword evidence="11" id="KW-1133">Transmembrane helix</keyword>
<dbReference type="GO" id="GO:0005576">
    <property type="term" value="C:extracellular region"/>
    <property type="evidence" value="ECO:0007669"/>
    <property type="project" value="UniProtKB-SubCell"/>
</dbReference>
<dbReference type="InterPro" id="IPR011050">
    <property type="entry name" value="Pectin_lyase_fold/virulence"/>
</dbReference>
<dbReference type="SUPFAM" id="SSF51126">
    <property type="entry name" value="Pectin lyase-like"/>
    <property type="match status" value="2"/>
</dbReference>
<evidence type="ECO:0000256" key="9">
    <source>
        <dbReference type="ARBA" id="ARBA00023180"/>
    </source>
</evidence>
<comment type="subcellular location">
    <subcellularLocation>
        <location evidence="1">Cell envelope</location>
    </subcellularLocation>
    <subcellularLocation>
        <location evidence="2">Cell outer membrane</location>
    </subcellularLocation>
    <subcellularLocation>
        <location evidence="3">Secreted</location>
    </subcellularLocation>
</comment>
<evidence type="ECO:0000256" key="7">
    <source>
        <dbReference type="ARBA" id="ARBA00023136"/>
    </source>
</evidence>
<keyword evidence="10" id="KW-0998">Cell outer membrane</keyword>
<evidence type="ECO:0000256" key="10">
    <source>
        <dbReference type="ARBA" id="ARBA00023237"/>
    </source>
</evidence>
<evidence type="ECO:0000259" key="12">
    <source>
        <dbReference type="SMART" id="SM00004"/>
    </source>
</evidence>
<dbReference type="Proteomes" id="UP000002630">
    <property type="component" value="Linkage Group LG14"/>
</dbReference>
<evidence type="ECO:0000256" key="5">
    <source>
        <dbReference type="ARBA" id="ARBA00022729"/>
    </source>
</evidence>
<dbReference type="InterPro" id="IPR000800">
    <property type="entry name" value="Notch_dom"/>
</dbReference>
<evidence type="ECO:0000256" key="11">
    <source>
        <dbReference type="SAM" id="Phobius"/>
    </source>
</evidence>
<dbReference type="InterPro" id="IPR003368">
    <property type="entry name" value="POMP_repeat"/>
</dbReference>
<reference evidence="13 14" key="1">
    <citation type="journal article" date="2010" name="Nature">
        <title>The Ectocarpus genome and the independent evolution of multicellularity in brown algae.</title>
        <authorList>
            <person name="Cock J.M."/>
            <person name="Sterck L."/>
            <person name="Rouze P."/>
            <person name="Scornet D."/>
            <person name="Allen A.E."/>
            <person name="Amoutzias G."/>
            <person name="Anthouard V."/>
            <person name="Artiguenave F."/>
            <person name="Aury J.M."/>
            <person name="Badger J.H."/>
            <person name="Beszteri B."/>
            <person name="Billiau K."/>
            <person name="Bonnet E."/>
            <person name="Bothwell J.H."/>
            <person name="Bowler C."/>
            <person name="Boyen C."/>
            <person name="Brownlee C."/>
            <person name="Carrano C.J."/>
            <person name="Charrier B."/>
            <person name="Cho G.Y."/>
            <person name="Coelho S.M."/>
            <person name="Collen J."/>
            <person name="Corre E."/>
            <person name="Da Silva C."/>
            <person name="Delage L."/>
            <person name="Delaroque N."/>
            <person name="Dittami S.M."/>
            <person name="Doulbeau S."/>
            <person name="Elias M."/>
            <person name="Farnham G."/>
            <person name="Gachon C.M."/>
            <person name="Gschloessl B."/>
            <person name="Heesch S."/>
            <person name="Jabbari K."/>
            <person name="Jubin C."/>
            <person name="Kawai H."/>
            <person name="Kimura K."/>
            <person name="Kloareg B."/>
            <person name="Kupper F.C."/>
            <person name="Lang D."/>
            <person name="Le Bail A."/>
            <person name="Leblanc C."/>
            <person name="Lerouge P."/>
            <person name="Lohr M."/>
            <person name="Lopez P.J."/>
            <person name="Martens C."/>
            <person name="Maumus F."/>
            <person name="Michel G."/>
            <person name="Miranda-Saavedra D."/>
            <person name="Morales J."/>
            <person name="Moreau H."/>
            <person name="Motomura T."/>
            <person name="Nagasato C."/>
            <person name="Napoli C.A."/>
            <person name="Nelson D.R."/>
            <person name="Nyvall-Collen P."/>
            <person name="Peters A.F."/>
            <person name="Pommier C."/>
            <person name="Potin P."/>
            <person name="Poulain J."/>
            <person name="Quesneville H."/>
            <person name="Read B."/>
            <person name="Rensing S.A."/>
            <person name="Ritter A."/>
            <person name="Rousvoal S."/>
            <person name="Samanta M."/>
            <person name="Samson G."/>
            <person name="Schroeder D.C."/>
            <person name="Segurens B."/>
            <person name="Strittmatter M."/>
            <person name="Tonon T."/>
            <person name="Tregear J.W."/>
            <person name="Valentin K."/>
            <person name="von Dassow P."/>
            <person name="Yamagishi T."/>
            <person name="Van de Peer Y."/>
            <person name="Wincker P."/>
        </authorList>
    </citation>
    <scope>NUCLEOTIDE SEQUENCE [LARGE SCALE GENOMIC DNA]</scope>
    <source>
        <strain evidence="14">Ec32 / CCAP1310/4</strain>
    </source>
</reference>
<keyword evidence="5" id="KW-0732">Signal</keyword>
<protein>
    <submittedName>
        <fullName evidence="13">Adhesin-like protein</fullName>
    </submittedName>
</protein>
<evidence type="ECO:0000256" key="1">
    <source>
        <dbReference type="ARBA" id="ARBA00004196"/>
    </source>
</evidence>
<sequence>MTPSLNPPPARPADIYEKLLIIQTRQCCECSCASSSSAEHSCGENGFNCRDTTCLDLSLVAEFPDCTGDYLTVGDGSCSKANNNDLCGYDGGDCCVCSCQGVNCMRTSFECLDPSANEELHDCEPSPQLALPCTADAQQTWVVESSTQAQALAAAVNCSGGLFEVEWRGRVVVGQPFYVVDGTVLTISGADSSAVVEGNASTRIFTVVNADLYLSHVNVSYGSSTTGGAIAAARSSLTLNGTNFVGNTASAYGGAIYVSDGSSVYCVGSTFSGNEAGIDGGAMYVTGSSVISGGGTWVNNTAGDSGGALRVQSGSSASWGEESMFATNTAGRAGGAVSIDNGSGVSWSGPNGFYSNSAGLYGGALSSIHGSSASWSDLTTHANNWVGDFGYGGALYLWNGSMASFSAQTAFLGNEAGYNGGAVFVDEGSAASWRGEAMSVFEGNRAGRFGGALAVSARSRVSCTTETTSTFFDNSAFDGGGAILVELDSSLSFGGNTSFESNRALGDLNTEIGWGGALHVDGSNASSSGQVKFTGNSARYGGALYVLHGSVGWSGETILAENDASVSGGAVFSGFSAMSWFGDTQMFNNSAETGGALYLSSSVAMWDGNTTMTENRVTGDAAAGGIICAVFASTIYWSGGLTRFIGGSSSFVGGALYVSGSEVTWSGGTEFSGNTALFGGAVYMLNGTSVGWTEHTEFTSNRALSEGGAMMSPSYDSEYNPLESSLVINGTTTFFNNTCGENGGSLALFDACSLDINTADVSFTGNSAGFAGGAVFVSGAGIGPTFSDVSFISNFAQVGGAASVFGSGNDRGMLSPIIPTKFDRCRFIDNVATTSGGAVDSAAGQDIVVNSVFKGNSAEVGGALRLAGTAFVENCSFVENVSGRQEGAAVSNIGLVSTMANSSFTGNGFTCGPDLFLEYDATDNGTFEAVCDGCRVACDGCSFDEPPAVPTCSDVMDHGTSTGGKVTLETLSIDPGYWRATSSSKEILPCYNADACLGGVTGTAGYCLESYEGPYCSICSDGYASNLGYSCSKCFSRSGGIVFAVGMAVLALFVAVVVIMYIMSGEAGERRMYVLERLGWYVPLQSVKIVIVSWQILTQFASAANVVYPGVYQQFLDGLKVFGFDLGWLMSAGCVLDMGFHGRLLAATIGPIFAVLLLAGTYAAATRINREANEKLRIIWDKHVFVFLLLTFLVYSSVSSTLFKTFACDELEDGKNYLRTDYRIECDSSKHKVFQVYAGFMILLYPLGIPMLYSILLFKDREVLKKDKADRDDSARVKSTSELWQPYKPSVFYYEVIECGRRILLTGIVVFIYPNTAAQLAITLMMAFFFALLSEAISPYSSRWETWVNRMGHVVVAVSMYVALLLKVDVSDERADSQSVFEAVLVTVHACMILSVVVETFVVAGLWTRRLREDLPARFRRGKFLFRGGV</sequence>
<keyword evidence="9" id="KW-0325">Glycoprotein</keyword>
<dbReference type="InParanoid" id="D7G2X5"/>
<accession>D7G2X5</accession>
<keyword evidence="14" id="KW-1185">Reference proteome</keyword>
<keyword evidence="11" id="KW-0812">Transmembrane</keyword>
<dbReference type="SMART" id="SM00004">
    <property type="entry name" value="NL"/>
    <property type="match status" value="1"/>
</dbReference>
<organism evidence="13 14">
    <name type="scientific">Ectocarpus siliculosus</name>
    <name type="common">Brown alga</name>
    <name type="synonym">Conferva siliculosa</name>
    <dbReference type="NCBI Taxonomy" id="2880"/>
    <lineage>
        <taxon>Eukaryota</taxon>
        <taxon>Sar</taxon>
        <taxon>Stramenopiles</taxon>
        <taxon>Ochrophyta</taxon>
        <taxon>PX clade</taxon>
        <taxon>Phaeophyceae</taxon>
        <taxon>Ectocarpales</taxon>
        <taxon>Ectocarpaceae</taxon>
        <taxon>Ectocarpus</taxon>
    </lineage>
</organism>
<feature type="domain" description="LNR" evidence="12">
    <location>
        <begin position="54"/>
        <end position="95"/>
    </location>
</feature>
<evidence type="ECO:0000256" key="2">
    <source>
        <dbReference type="ARBA" id="ARBA00004442"/>
    </source>
</evidence>
<keyword evidence="8" id="KW-1015">Disulfide bond</keyword>
<keyword evidence="4" id="KW-0964">Secreted</keyword>
<evidence type="ECO:0000256" key="8">
    <source>
        <dbReference type="ARBA" id="ARBA00023157"/>
    </source>
</evidence>
<dbReference type="STRING" id="2880.D7G2X5"/>
<feature type="transmembrane region" description="Helical" evidence="11">
    <location>
        <begin position="1303"/>
        <end position="1331"/>
    </location>
</feature>
<feature type="transmembrane region" description="Helical" evidence="11">
    <location>
        <begin position="1041"/>
        <end position="1063"/>
    </location>
</feature>
<dbReference type="OMA" id="WWRSSDS"/>
<dbReference type="eggNOG" id="ENOG502S176">
    <property type="taxonomic scope" value="Eukaryota"/>
</dbReference>
<dbReference type="EMBL" id="FN648696">
    <property type="protein sequence ID" value="CBJ48832.1"/>
    <property type="molecule type" value="Genomic_DNA"/>
</dbReference>
<feature type="transmembrane region" description="Helical" evidence="11">
    <location>
        <begin position="1237"/>
        <end position="1258"/>
    </location>
</feature>
<evidence type="ECO:0000313" key="14">
    <source>
        <dbReference type="Proteomes" id="UP000002630"/>
    </source>
</evidence>
<feature type="transmembrane region" description="Helical" evidence="11">
    <location>
        <begin position="1380"/>
        <end position="1407"/>
    </location>
</feature>
<feature type="transmembrane region" description="Helical" evidence="11">
    <location>
        <begin position="1184"/>
        <end position="1203"/>
    </location>
</feature>
<proteinExistence type="predicted"/>